<dbReference type="RefSeq" id="WP_380097640.1">
    <property type="nucleotide sequence ID" value="NZ_JBHRYD010000013.1"/>
</dbReference>
<proteinExistence type="predicted"/>
<comment type="caution">
    <text evidence="3">The sequence shown here is derived from an EMBL/GenBank/DDBJ whole genome shotgun (WGS) entry which is preliminary data.</text>
</comment>
<name>A0ABV7X581_9HYPH</name>
<keyword evidence="4" id="KW-1185">Reference proteome</keyword>
<accession>A0ABV7X581</accession>
<keyword evidence="2" id="KW-0812">Transmembrane</keyword>
<feature type="compositionally biased region" description="Pro residues" evidence="1">
    <location>
        <begin position="148"/>
        <end position="174"/>
    </location>
</feature>
<dbReference type="Proteomes" id="UP001595613">
    <property type="component" value="Unassembled WGS sequence"/>
</dbReference>
<feature type="compositionally biased region" description="Basic residues" evidence="1">
    <location>
        <begin position="190"/>
        <end position="204"/>
    </location>
</feature>
<evidence type="ECO:0000256" key="2">
    <source>
        <dbReference type="SAM" id="Phobius"/>
    </source>
</evidence>
<reference evidence="4" key="1">
    <citation type="journal article" date="2019" name="Int. J. Syst. Evol. Microbiol.">
        <title>The Global Catalogue of Microorganisms (GCM) 10K type strain sequencing project: providing services to taxonomists for standard genome sequencing and annotation.</title>
        <authorList>
            <consortium name="The Broad Institute Genomics Platform"/>
            <consortium name="The Broad Institute Genome Sequencing Center for Infectious Disease"/>
            <person name="Wu L."/>
            <person name="Ma J."/>
        </authorList>
    </citation>
    <scope>NUCLEOTIDE SEQUENCE [LARGE SCALE GENOMIC DNA]</scope>
    <source>
        <strain evidence="4">KCTC 42281</strain>
    </source>
</reference>
<evidence type="ECO:0000256" key="1">
    <source>
        <dbReference type="SAM" id="MobiDB-lite"/>
    </source>
</evidence>
<sequence length="204" mass="22186">MAQTIEDKMTLDDLKRLLTRQTLFRLDAILAPRLMPILYALGLAAILLWAISHFFFRFGTGFGDGLWGLLEIVVFGLFAFIALRIGCEALLVWFKSHEAAGDTVQRSRYSASLLDEVRDAIRDLAEEGEEADYAEADEYFTPATEPVPHVPPAPPAPPAAPATPAPAPVPPSPPAAAKRAPATRAGETHKPRRTAKRTPPKPPA</sequence>
<evidence type="ECO:0000313" key="4">
    <source>
        <dbReference type="Proteomes" id="UP001595613"/>
    </source>
</evidence>
<feature type="compositionally biased region" description="Low complexity" evidence="1">
    <location>
        <begin position="175"/>
        <end position="185"/>
    </location>
</feature>
<keyword evidence="2" id="KW-0472">Membrane</keyword>
<dbReference type="InterPro" id="IPR025557">
    <property type="entry name" value="DUF4282"/>
</dbReference>
<feature type="region of interest" description="Disordered" evidence="1">
    <location>
        <begin position="142"/>
        <end position="204"/>
    </location>
</feature>
<feature type="transmembrane region" description="Helical" evidence="2">
    <location>
        <begin position="67"/>
        <end position="87"/>
    </location>
</feature>
<gene>
    <name evidence="3" type="ORF">ACFOOL_13260</name>
</gene>
<evidence type="ECO:0000313" key="3">
    <source>
        <dbReference type="EMBL" id="MFC3705724.1"/>
    </source>
</evidence>
<keyword evidence="2" id="KW-1133">Transmembrane helix</keyword>
<feature type="transmembrane region" description="Helical" evidence="2">
    <location>
        <begin position="34"/>
        <end position="55"/>
    </location>
</feature>
<protein>
    <submittedName>
        <fullName evidence="3">DUF4282 domain-containing protein</fullName>
    </submittedName>
</protein>
<dbReference type="Pfam" id="PF14110">
    <property type="entry name" value="DUF4282"/>
    <property type="match status" value="1"/>
</dbReference>
<dbReference type="EMBL" id="JBHRYD010000013">
    <property type="protein sequence ID" value="MFC3705724.1"/>
    <property type="molecule type" value="Genomic_DNA"/>
</dbReference>
<organism evidence="3 4">
    <name type="scientific">Devosia honganensis</name>
    <dbReference type="NCBI Taxonomy" id="1610527"/>
    <lineage>
        <taxon>Bacteria</taxon>
        <taxon>Pseudomonadati</taxon>
        <taxon>Pseudomonadota</taxon>
        <taxon>Alphaproteobacteria</taxon>
        <taxon>Hyphomicrobiales</taxon>
        <taxon>Devosiaceae</taxon>
        <taxon>Devosia</taxon>
    </lineage>
</organism>